<evidence type="ECO:0000313" key="3">
    <source>
        <dbReference type="Proteomes" id="UP000247792"/>
    </source>
</evidence>
<evidence type="ECO:0000313" key="2">
    <source>
        <dbReference type="EMBL" id="PXX37326.1"/>
    </source>
</evidence>
<dbReference type="EMBL" id="QJKB01000016">
    <property type="protein sequence ID" value="PXX37326.1"/>
    <property type="molecule type" value="Genomic_DNA"/>
</dbReference>
<dbReference type="InterPro" id="IPR011600">
    <property type="entry name" value="Pept_C14_caspase"/>
</dbReference>
<sequence length="290" mass="32635">MHAALLSASYFFLNRTFMQSIGAALLKASQSLVHRKHVGVKRVALFIVGPGPVNELGDAYLPGVQRDLDAYRTFFESPLGGAWESYEILTLKSPSKYSVKAHLKLASKADYAFIAFIGNEVRPSKQDTKLITINNKETMLDREFMEDGGRRTIIFDCNRKTAPAQAMEKAVFADSPLPDFDRTNCRKYFDRSLMKCSPVVVVAHACRDGEYANDDHSYISQQIRQANNYALNLKYETCDSYYTLRIAQVHARASAAVRAHSKGLQNPALERARPEDSFPFCILAWSFVKD</sequence>
<feature type="domain" description="Peptidase C14 caspase" evidence="1">
    <location>
        <begin position="59"/>
        <end position="276"/>
    </location>
</feature>
<reference evidence="2 3" key="1">
    <citation type="submission" date="2018-05" db="EMBL/GenBank/DDBJ databases">
        <title>Genomic Encyclopedia of Type Strains, Phase IV (KMG-IV): sequencing the most valuable type-strain genomes for metagenomic binning, comparative biology and taxonomic classification.</title>
        <authorList>
            <person name="Goeker M."/>
        </authorList>
    </citation>
    <scope>NUCLEOTIDE SEQUENCE [LARGE SCALE GENOMIC DNA]</scope>
    <source>
        <strain evidence="2 3">DSM 19792</strain>
    </source>
</reference>
<comment type="caution">
    <text evidence="2">The sequence shown here is derived from an EMBL/GenBank/DDBJ whole genome shotgun (WGS) entry which is preliminary data.</text>
</comment>
<dbReference type="GO" id="GO:0006508">
    <property type="term" value="P:proteolysis"/>
    <property type="evidence" value="ECO:0007669"/>
    <property type="project" value="InterPro"/>
</dbReference>
<evidence type="ECO:0000259" key="1">
    <source>
        <dbReference type="Pfam" id="PF00656"/>
    </source>
</evidence>
<dbReference type="AlphaFoldDB" id="A0A318IMU4"/>
<proteinExistence type="predicted"/>
<protein>
    <recommendedName>
        <fullName evidence="1">Peptidase C14 caspase domain-containing protein</fullName>
    </recommendedName>
</protein>
<accession>A0A318IMU4</accession>
<dbReference type="GO" id="GO:0004197">
    <property type="term" value="F:cysteine-type endopeptidase activity"/>
    <property type="evidence" value="ECO:0007669"/>
    <property type="project" value="InterPro"/>
</dbReference>
<gene>
    <name evidence="2" type="ORF">DFR42_11620</name>
</gene>
<dbReference type="Proteomes" id="UP000247792">
    <property type="component" value="Unassembled WGS sequence"/>
</dbReference>
<name>A0A318IMU4_9BURK</name>
<organism evidence="2 3">
    <name type="scientific">Undibacterium pigrum</name>
    <dbReference type="NCBI Taxonomy" id="401470"/>
    <lineage>
        <taxon>Bacteria</taxon>
        <taxon>Pseudomonadati</taxon>
        <taxon>Pseudomonadota</taxon>
        <taxon>Betaproteobacteria</taxon>
        <taxon>Burkholderiales</taxon>
        <taxon>Oxalobacteraceae</taxon>
        <taxon>Undibacterium</taxon>
    </lineage>
</organism>
<dbReference type="Pfam" id="PF00656">
    <property type="entry name" value="Peptidase_C14"/>
    <property type="match status" value="1"/>
</dbReference>
<keyword evidence="3" id="KW-1185">Reference proteome</keyword>